<dbReference type="Proteomes" id="UP000092024">
    <property type="component" value="Unassembled WGS sequence"/>
</dbReference>
<dbReference type="STRING" id="1844972.A7K91_09390"/>
<dbReference type="EMBL" id="LYPA01000076">
    <property type="protein sequence ID" value="OBR62991.1"/>
    <property type="molecule type" value="Genomic_DNA"/>
</dbReference>
<feature type="domain" description="HPr kinase/phosphorylase C-terminal" evidence="1">
    <location>
        <begin position="116"/>
        <end position="161"/>
    </location>
</feature>
<dbReference type="GO" id="GO:0000155">
    <property type="term" value="F:phosphorelay sensor kinase activity"/>
    <property type="evidence" value="ECO:0007669"/>
    <property type="project" value="InterPro"/>
</dbReference>
<reference evidence="2 3" key="1">
    <citation type="submission" date="2016-05" db="EMBL/GenBank/DDBJ databases">
        <title>Paenibacillus oryzae. sp. nov., isolated from the rice root.</title>
        <authorList>
            <person name="Zhang J."/>
            <person name="Zhang X."/>
        </authorList>
    </citation>
    <scope>NUCLEOTIDE SEQUENCE [LARGE SCALE GENOMIC DNA]</scope>
    <source>
        <strain evidence="2 3">1DrF-4</strain>
    </source>
</reference>
<evidence type="ECO:0000313" key="3">
    <source>
        <dbReference type="Proteomes" id="UP000092024"/>
    </source>
</evidence>
<name>A0A1A5YBL8_9BACL</name>
<comment type="caution">
    <text evidence="2">The sequence shown here is derived from an EMBL/GenBank/DDBJ whole genome shotgun (WGS) entry which is preliminary data.</text>
</comment>
<dbReference type="Gene3D" id="3.40.50.300">
    <property type="entry name" value="P-loop containing nucleotide triphosphate hydrolases"/>
    <property type="match status" value="1"/>
</dbReference>
<protein>
    <recommendedName>
        <fullName evidence="1">HPr kinase/phosphorylase C-terminal domain-containing protein</fullName>
    </recommendedName>
</protein>
<sequence>MLETEVGFVYRAFGLTIHSELRLPELLPADGDGDTPDVWIKLDPFLKSGFDGEAYDFVAESGHVTVKMPDAGVFRVQDGHTIIISPYTFADEGLIKLYALGTCCGILMLQRGIYPLHGSAVAIGGKAVAIVGQSGAGKSTLASALLERGCGLVSDDVIAVHIPENGSPPLASSAYPQQKLWQSSLEALGRSTDELSSIYGRESKFCVPVKDRFHSGPLPLAAIVELTGPGENAGEAACLRVGNLQCLPLLLRHTYRYQLLGRMQLLPWHFRQSAALATRLPLYSMARPAGEFSAPQMADCLLKTIAAGE</sequence>
<accession>A0A1A5YBL8</accession>
<gene>
    <name evidence="2" type="ORF">A7K91_09390</name>
</gene>
<keyword evidence="3" id="KW-1185">Reference proteome</keyword>
<dbReference type="AlphaFoldDB" id="A0A1A5YBL8"/>
<evidence type="ECO:0000259" key="1">
    <source>
        <dbReference type="Pfam" id="PF07475"/>
    </source>
</evidence>
<dbReference type="GO" id="GO:0006109">
    <property type="term" value="P:regulation of carbohydrate metabolic process"/>
    <property type="evidence" value="ECO:0007669"/>
    <property type="project" value="InterPro"/>
</dbReference>
<proteinExistence type="predicted"/>
<organism evidence="2 3">
    <name type="scientific">Paenibacillus oryzae</name>
    <dbReference type="NCBI Taxonomy" id="1844972"/>
    <lineage>
        <taxon>Bacteria</taxon>
        <taxon>Bacillati</taxon>
        <taxon>Bacillota</taxon>
        <taxon>Bacilli</taxon>
        <taxon>Bacillales</taxon>
        <taxon>Paenibacillaceae</taxon>
        <taxon>Paenibacillus</taxon>
    </lineage>
</organism>
<dbReference type="InterPro" id="IPR011104">
    <property type="entry name" value="Hpr_kin/Pase_C"/>
</dbReference>
<evidence type="ECO:0000313" key="2">
    <source>
        <dbReference type="EMBL" id="OBR62991.1"/>
    </source>
</evidence>
<dbReference type="GO" id="GO:0005524">
    <property type="term" value="F:ATP binding"/>
    <property type="evidence" value="ECO:0007669"/>
    <property type="project" value="InterPro"/>
</dbReference>
<dbReference type="SUPFAM" id="SSF53795">
    <property type="entry name" value="PEP carboxykinase-like"/>
    <property type="match status" value="1"/>
</dbReference>
<dbReference type="Pfam" id="PF07475">
    <property type="entry name" value="Hpr_kinase_C"/>
    <property type="match status" value="1"/>
</dbReference>
<dbReference type="InterPro" id="IPR027417">
    <property type="entry name" value="P-loop_NTPase"/>
</dbReference>